<gene>
    <name evidence="1" type="ORF">A6E15_13625</name>
</gene>
<dbReference type="RefSeq" id="WP_076147049.1">
    <property type="nucleotide sequence ID" value="NZ_LWLN01000001.1"/>
</dbReference>
<protein>
    <submittedName>
        <fullName evidence="1">Uncharacterized protein</fullName>
    </submittedName>
</protein>
<reference evidence="2" key="1">
    <citation type="submission" date="2016-04" db="EMBL/GenBank/DDBJ databases">
        <authorList>
            <person name="Chen S.-C."/>
            <person name="Lai M.-C."/>
        </authorList>
    </citation>
    <scope>NUCLEOTIDE SEQUENCE [LARGE SCALE GENOMIC DNA]</scope>
    <source>
        <strain evidence="2">AB14</strain>
    </source>
</reference>
<evidence type="ECO:0000313" key="1">
    <source>
        <dbReference type="EMBL" id="OLZ41956.1"/>
    </source>
</evidence>
<dbReference type="EMBL" id="LWLN01000001">
    <property type="protein sequence ID" value="OLZ41956.1"/>
    <property type="molecule type" value="Genomic_DNA"/>
</dbReference>
<dbReference type="AlphaFoldDB" id="A0A1S8AZC8"/>
<sequence length="313" mass="36989">MSEEEPEFGEPEFLGWHLLRELKNQSDDQISRSKFLKLCCVADRKLLETHEYDVGLARYWYMYGELTNEHEFSGRFYNAPQAMGWDGQQYIPKSLDIEAFDVSKEGFELITDSVEWTVREFGRENVEAIKQHQYEEHAESGFIQEYSELRWLLSTIDLGSQQRLENFTEGGTEKTVESNEEYLRQKLDTMVGAYPENEGRHEEMKALYLRWDDTVRLMLDQSVQYSRIAEFLDDFIFALSRVVLRFDYSQHISDSRLADWEEDAADVKSDFTNNVRETRRELLGNRSRSTELDGVSRAYSRTIEEQIERLRSH</sequence>
<comment type="caution">
    <text evidence="1">The sequence shown here is derived from an EMBL/GenBank/DDBJ whole genome shotgun (WGS) entry which is preliminary data.</text>
</comment>
<evidence type="ECO:0000313" key="2">
    <source>
        <dbReference type="Proteomes" id="UP000189370"/>
    </source>
</evidence>
<organism evidence="1 2">
    <name type="scientific">Natrinema saccharevitans</name>
    <dbReference type="NCBI Taxonomy" id="301967"/>
    <lineage>
        <taxon>Archaea</taxon>
        <taxon>Methanobacteriati</taxon>
        <taxon>Methanobacteriota</taxon>
        <taxon>Stenosarchaea group</taxon>
        <taxon>Halobacteria</taxon>
        <taxon>Halobacteriales</taxon>
        <taxon>Natrialbaceae</taxon>
        <taxon>Natrinema</taxon>
    </lineage>
</organism>
<dbReference type="OrthoDB" id="193274at2157"/>
<accession>A0A1S8AZC8</accession>
<keyword evidence="2" id="KW-1185">Reference proteome</keyword>
<dbReference type="STRING" id="301967.A6E15_13625"/>
<dbReference type="Proteomes" id="UP000189370">
    <property type="component" value="Unassembled WGS sequence"/>
</dbReference>
<name>A0A1S8AZC8_9EURY</name>
<proteinExistence type="predicted"/>